<dbReference type="KEGG" id="vg:26639435"/>
<reference evidence="1 2" key="1">
    <citation type="submission" date="2015-06" db="EMBL/GenBank/DDBJ databases">
        <title>Complete genomic sequence analysis of two virulent actinophages of Streptomyces flavovirens.</title>
        <authorList>
            <person name="Sharaf A."/>
            <person name="Marie E."/>
            <person name="ElBaz R."/>
            <person name="Elmaghraby I."/>
            <person name="Mercati F."/>
        </authorList>
    </citation>
    <scope>NUCLEOTIDE SEQUENCE [LARGE SCALE GENOMIC DNA]</scope>
</reference>
<accession>A0A0M3UK61</accession>
<gene>
    <name evidence="1" type="ORF">SF3_910</name>
</gene>
<protein>
    <recommendedName>
        <fullName evidence="3">Holin</fullName>
    </recommendedName>
</protein>
<evidence type="ECO:0000313" key="1">
    <source>
        <dbReference type="EMBL" id="ALF00221.1"/>
    </source>
</evidence>
<evidence type="ECO:0008006" key="3">
    <source>
        <dbReference type="Google" id="ProtNLM"/>
    </source>
</evidence>
<dbReference type="EMBL" id="KT221034">
    <property type="protein sequence ID" value="ALF00221.1"/>
    <property type="molecule type" value="Genomic_DNA"/>
</dbReference>
<dbReference type="RefSeq" id="YP_009213217.1">
    <property type="nucleotide sequence ID" value="NC_028952.1"/>
</dbReference>
<dbReference type="Proteomes" id="UP000202764">
    <property type="component" value="Segment"/>
</dbReference>
<proteinExistence type="predicted"/>
<keyword evidence="2" id="KW-1185">Reference proteome</keyword>
<organism evidence="1 2">
    <name type="scientific">Streptomyces phage SF3</name>
    <dbReference type="NCBI Taxonomy" id="1690818"/>
    <lineage>
        <taxon>Viruses</taxon>
        <taxon>Duplodnaviria</taxon>
        <taxon>Heunggongvirae</taxon>
        <taxon>Uroviricota</taxon>
        <taxon>Caudoviricetes</taxon>
        <taxon>Siftrevirus</taxon>
        <taxon>Siftrevirus SF3</taxon>
    </lineage>
</organism>
<sequence length="82" mass="8875">MLGLLMALRSKEPSTIKKFIEVVTGCVLGFGIGYACHLAGLPTWVPWCANMAVAVMGVDKARSIIESQVDKYIYGKEPKTNG</sequence>
<dbReference type="GeneID" id="26639435"/>
<name>A0A0M3UK61_9CAUD</name>
<evidence type="ECO:0000313" key="2">
    <source>
        <dbReference type="Proteomes" id="UP000202764"/>
    </source>
</evidence>